<name>A0AAV1G1N1_XYRNO</name>
<protein>
    <submittedName>
        <fullName evidence="2">Uncharacterized protein LOC120552646 isoform X5</fullName>
    </submittedName>
</protein>
<sequence length="78" mass="8908">MAMHISAVHKKPRCIDCQNDEVMEKRGRADPFSAAEQTLLMVLYEEYKGKIQNKGNTVAIVEAREMVWQSIADRLNSL</sequence>
<gene>
    <name evidence="2" type="ORF">XNOV1_A012570</name>
</gene>
<accession>A0AAV1G1N1</accession>
<evidence type="ECO:0000259" key="1">
    <source>
        <dbReference type="Pfam" id="PF13873"/>
    </source>
</evidence>
<reference evidence="2" key="1">
    <citation type="submission" date="2023-08" db="EMBL/GenBank/DDBJ databases">
        <authorList>
            <person name="Alioto T."/>
            <person name="Alioto T."/>
            <person name="Gomez Garrido J."/>
        </authorList>
    </citation>
    <scope>NUCLEOTIDE SEQUENCE</scope>
</reference>
<organism evidence="2 3">
    <name type="scientific">Xyrichtys novacula</name>
    <name type="common">Pearly razorfish</name>
    <name type="synonym">Hemipteronotus novacula</name>
    <dbReference type="NCBI Taxonomy" id="13765"/>
    <lineage>
        <taxon>Eukaryota</taxon>
        <taxon>Metazoa</taxon>
        <taxon>Chordata</taxon>
        <taxon>Craniata</taxon>
        <taxon>Vertebrata</taxon>
        <taxon>Euteleostomi</taxon>
        <taxon>Actinopterygii</taxon>
        <taxon>Neopterygii</taxon>
        <taxon>Teleostei</taxon>
        <taxon>Neoteleostei</taxon>
        <taxon>Acanthomorphata</taxon>
        <taxon>Eupercaria</taxon>
        <taxon>Labriformes</taxon>
        <taxon>Labridae</taxon>
        <taxon>Xyrichtys</taxon>
    </lineage>
</organism>
<keyword evidence="3" id="KW-1185">Reference proteome</keyword>
<dbReference type="InterPro" id="IPR028002">
    <property type="entry name" value="Myb_DNA-bind_5"/>
</dbReference>
<evidence type="ECO:0000313" key="2">
    <source>
        <dbReference type="EMBL" id="CAJ1066503.1"/>
    </source>
</evidence>
<feature type="domain" description="Myb/SANT-like DNA-binding" evidence="1">
    <location>
        <begin position="28"/>
        <end position="77"/>
    </location>
</feature>
<dbReference type="Pfam" id="PF13873">
    <property type="entry name" value="Myb_DNA-bind_5"/>
    <property type="match status" value="1"/>
</dbReference>
<dbReference type="Proteomes" id="UP001178508">
    <property type="component" value="Chromosome 11"/>
</dbReference>
<dbReference type="AlphaFoldDB" id="A0AAV1G1N1"/>
<proteinExistence type="predicted"/>
<evidence type="ECO:0000313" key="3">
    <source>
        <dbReference type="Proteomes" id="UP001178508"/>
    </source>
</evidence>
<dbReference type="EMBL" id="OY660874">
    <property type="protein sequence ID" value="CAJ1066503.1"/>
    <property type="molecule type" value="Genomic_DNA"/>
</dbReference>